<feature type="compositionally biased region" description="Basic and acidic residues" evidence="5">
    <location>
        <begin position="460"/>
        <end position="469"/>
    </location>
</feature>
<feature type="region of interest" description="Disordered" evidence="5">
    <location>
        <begin position="667"/>
        <end position="724"/>
    </location>
</feature>
<keyword evidence="2 7" id="KW-0240">DNA-directed RNA polymerase</keyword>
<feature type="compositionally biased region" description="Basic residues" evidence="5">
    <location>
        <begin position="569"/>
        <end position="583"/>
    </location>
</feature>
<dbReference type="InterPro" id="IPR041178">
    <property type="entry name" value="RPA43_OB"/>
</dbReference>
<feature type="compositionally biased region" description="Basic and acidic residues" evidence="5">
    <location>
        <begin position="1081"/>
        <end position="1106"/>
    </location>
</feature>
<feature type="compositionally biased region" description="Basic and acidic residues" evidence="5">
    <location>
        <begin position="742"/>
        <end position="752"/>
    </location>
</feature>
<dbReference type="OrthoDB" id="10250504at2759"/>
<keyword evidence="8" id="KW-1185">Reference proteome</keyword>
<dbReference type="Gene3D" id="3.30.1490.120">
    <property type="entry name" value="RNA polymerase Rpb7-like, N-terminal domain"/>
    <property type="match status" value="1"/>
</dbReference>
<dbReference type="GO" id="GO:0005736">
    <property type="term" value="C:RNA polymerase I complex"/>
    <property type="evidence" value="ECO:0007669"/>
    <property type="project" value="TreeGrafter"/>
</dbReference>
<sequence length="1166" mass="130145">MRMKSRSVVLFSVKELQRLVTVSASCVHVERRIRHIAMLPNCLRDLKSAVNGIFNSYQNKFDVDFNGFILGYKNVKIITDRATIINDDCYMHLDIEAEFYIFTPEIGCTLFGIVNKKSVDHIGCLVHKCFHVSIPQSTEETDEWLGTSVRIGDQVTFRVEMCDFTGSLPYIRGKLIDSRPANVTSLEEDEVDRISEPKRKKKKNKKNKHKESDLSEHDECELMAENLEQGKIEPVVETQQKKRKRHLEDEGEAATEKKKKKKLEGYKSVYHETPESEELHFTHLSSEDVEYGTILEDLKETYLKEPEGDIDSEAYKKKKKKKHKLHSVTSDGKETATELTEVLEHAYEGNGDEVVHFPDHAKKKKKKKQEENIVGEIPGLMTDVAYEAVAKQLEESFTLPSFSTQDNLHTSSSGSVCTSGIDAFPGTNRQKTNFNVNDFHPKAKKKKVKKHDSCTSESLDQNKAKESDASQKYLLGNDLESSSDNRHQNDKEKKKQRKACDSHNKELLDDQTKRLKSVSKEESLVGVEKSVGEQSLGSLPGNGDEKQDMSVPSVVDLLNRVKSMLNVKSSKKHKKEKGNKKHSGISDEPKTFSKPPCGVDYSNGTKQDHLKLDKNANNEKSTLKDSSKTHSGVTDGLDSNEIQNKIKVSENKGVESINATTLLKNVLGYSNGHSDSHDGTKSDEHGSHVSAVLHEVEKEPDNVNVSSHRNKKKHKTKKCKNKASVSFDPAAMLAEYMSKFDHSEGVERDSHSDACQSSMEDAVDTENKKSIGNTTSNTSFRSSFSITGAGMANAQDRKRKKMNRGKGDAMPLQRSLPVLSLSHSYQEADRSVGHEIVRSRSIESLNEFPKSSSPVTALPRKSDSGKKVRKAVTIYENGVLLTPEKDPTENEVATSLQSGSSNPAENVVNPEEITGSNFSLSFPKEVASPGKTPSKSMSKRIASDVSLYTLSPSSSKASERKDLKQQSAVNSPETKNKTVQVLSGVTHILKTPTSDKGHGSGSEGELINTSVILPEHSRVLQSLKSPAGDSEIPAWMPKVSPVKAKMVNENSTNSLQEAMSPEIKSKHKTKKKHKEKKSKIKSNEGKEQKEKNVKDCKDDRETRNENNLETQKNVAAMKDKHDAERTKRKDFEGKAEKSKEKDTEDTLEDLKTLASKLFSSFLQQRK</sequence>
<dbReference type="GO" id="GO:0006352">
    <property type="term" value="P:DNA-templated transcription initiation"/>
    <property type="evidence" value="ECO:0007669"/>
    <property type="project" value="InterPro"/>
</dbReference>
<name>A0A067R3D0_ZOONE</name>
<feature type="compositionally biased region" description="Basic and acidic residues" evidence="5">
    <location>
        <begin position="1117"/>
        <end position="1147"/>
    </location>
</feature>
<evidence type="ECO:0000313" key="7">
    <source>
        <dbReference type="EMBL" id="KDR12339.1"/>
    </source>
</evidence>
<feature type="region of interest" description="Disordered" evidence="5">
    <location>
        <begin position="186"/>
        <end position="266"/>
    </location>
</feature>
<feature type="compositionally biased region" description="Polar residues" evidence="5">
    <location>
        <begin position="427"/>
        <end position="436"/>
    </location>
</feature>
<reference evidence="7 8" key="1">
    <citation type="journal article" date="2014" name="Nat. Commun.">
        <title>Molecular traces of alternative social organization in a termite genome.</title>
        <authorList>
            <person name="Terrapon N."/>
            <person name="Li C."/>
            <person name="Robertson H.M."/>
            <person name="Ji L."/>
            <person name="Meng X."/>
            <person name="Booth W."/>
            <person name="Chen Z."/>
            <person name="Childers C.P."/>
            <person name="Glastad K.M."/>
            <person name="Gokhale K."/>
            <person name="Gowin J."/>
            <person name="Gronenberg W."/>
            <person name="Hermansen R.A."/>
            <person name="Hu H."/>
            <person name="Hunt B.G."/>
            <person name="Huylmans A.K."/>
            <person name="Khalil S.M."/>
            <person name="Mitchell R.D."/>
            <person name="Munoz-Torres M.C."/>
            <person name="Mustard J.A."/>
            <person name="Pan H."/>
            <person name="Reese J.T."/>
            <person name="Scharf M.E."/>
            <person name="Sun F."/>
            <person name="Vogel H."/>
            <person name="Xiao J."/>
            <person name="Yang W."/>
            <person name="Yang Z."/>
            <person name="Yang Z."/>
            <person name="Zhou J."/>
            <person name="Zhu J."/>
            <person name="Brent C.S."/>
            <person name="Elsik C.G."/>
            <person name="Goodisman M.A."/>
            <person name="Liberles D.A."/>
            <person name="Roe R.M."/>
            <person name="Vargo E.L."/>
            <person name="Vilcinskas A."/>
            <person name="Wang J."/>
            <person name="Bornberg-Bauer E."/>
            <person name="Korb J."/>
            <person name="Zhang G."/>
            <person name="Liebig J."/>
        </authorList>
    </citation>
    <scope>NUCLEOTIDE SEQUENCE [LARGE SCALE GENOMIC DNA]</scope>
    <source>
        <tissue evidence="7">Whole organism</tissue>
    </source>
</reference>
<feature type="compositionally biased region" description="Polar residues" evidence="5">
    <location>
        <begin position="400"/>
        <end position="418"/>
    </location>
</feature>
<dbReference type="AlphaFoldDB" id="A0A067R3D0"/>
<feature type="compositionally biased region" description="Basic residues" evidence="5">
    <location>
        <begin position="198"/>
        <end position="209"/>
    </location>
</feature>
<dbReference type="InterPro" id="IPR045113">
    <property type="entry name" value="Rpb7-like"/>
</dbReference>
<feature type="region of interest" description="Disordered" evidence="5">
    <location>
        <begin position="317"/>
        <end position="336"/>
    </location>
</feature>
<dbReference type="Pfam" id="PF17875">
    <property type="entry name" value="RPA43_OB"/>
    <property type="match status" value="1"/>
</dbReference>
<feature type="compositionally biased region" description="Basic and acidic residues" evidence="5">
    <location>
        <begin position="483"/>
        <end position="523"/>
    </location>
</feature>
<evidence type="ECO:0000313" key="8">
    <source>
        <dbReference type="Proteomes" id="UP000027135"/>
    </source>
</evidence>
<comment type="subcellular location">
    <subcellularLocation>
        <location evidence="1">Nucleus</location>
    </subcellularLocation>
</comment>
<feature type="region of interest" description="Disordered" evidence="5">
    <location>
        <begin position="1046"/>
        <end position="1147"/>
    </location>
</feature>
<dbReference type="EMBL" id="KK853024">
    <property type="protein sequence ID" value="KDR12339.1"/>
    <property type="molecule type" value="Genomic_DNA"/>
</dbReference>
<evidence type="ECO:0000256" key="1">
    <source>
        <dbReference type="ARBA" id="ARBA00004123"/>
    </source>
</evidence>
<feature type="compositionally biased region" description="Basic residues" evidence="5">
    <location>
        <begin position="317"/>
        <end position="326"/>
    </location>
</feature>
<evidence type="ECO:0000259" key="6">
    <source>
        <dbReference type="Pfam" id="PF17875"/>
    </source>
</evidence>
<feature type="compositionally biased region" description="Polar residues" evidence="5">
    <location>
        <begin position="965"/>
        <end position="983"/>
    </location>
</feature>
<feature type="compositionally biased region" description="Polar residues" evidence="5">
    <location>
        <begin position="946"/>
        <end position="956"/>
    </location>
</feature>
<feature type="domain" description="RPA43 OB" evidence="6">
    <location>
        <begin position="104"/>
        <end position="214"/>
    </location>
</feature>
<proteinExistence type="predicted"/>
<evidence type="ECO:0000256" key="4">
    <source>
        <dbReference type="ARBA" id="ARBA00023242"/>
    </source>
</evidence>
<keyword evidence="3" id="KW-0804">Transcription</keyword>
<dbReference type="GO" id="GO:0006362">
    <property type="term" value="P:transcription elongation by RNA polymerase I"/>
    <property type="evidence" value="ECO:0007669"/>
    <property type="project" value="TreeGrafter"/>
</dbReference>
<evidence type="ECO:0000256" key="2">
    <source>
        <dbReference type="ARBA" id="ARBA00022478"/>
    </source>
</evidence>
<dbReference type="STRING" id="136037.A0A067R3D0"/>
<protein>
    <submittedName>
        <fullName evidence="7">DNA-directed RNA polymerase I subunit RPA43</fullName>
    </submittedName>
</protein>
<feature type="region of interest" description="Disordered" evidence="5">
    <location>
        <begin position="400"/>
        <end position="651"/>
    </location>
</feature>
<evidence type="ECO:0000256" key="3">
    <source>
        <dbReference type="ARBA" id="ARBA00023163"/>
    </source>
</evidence>
<dbReference type="Proteomes" id="UP000027135">
    <property type="component" value="Unassembled WGS sequence"/>
</dbReference>
<organism evidence="7 8">
    <name type="scientific">Zootermopsis nevadensis</name>
    <name type="common">Dampwood termite</name>
    <dbReference type="NCBI Taxonomy" id="136037"/>
    <lineage>
        <taxon>Eukaryota</taxon>
        <taxon>Metazoa</taxon>
        <taxon>Ecdysozoa</taxon>
        <taxon>Arthropoda</taxon>
        <taxon>Hexapoda</taxon>
        <taxon>Insecta</taxon>
        <taxon>Pterygota</taxon>
        <taxon>Neoptera</taxon>
        <taxon>Polyneoptera</taxon>
        <taxon>Dictyoptera</taxon>
        <taxon>Blattodea</taxon>
        <taxon>Blattoidea</taxon>
        <taxon>Termitoidae</taxon>
        <taxon>Termopsidae</taxon>
        <taxon>Zootermopsis</taxon>
    </lineage>
</organism>
<accession>A0A067R3D0</accession>
<dbReference type="InterPro" id="IPR036898">
    <property type="entry name" value="RNA_pol_Rpb7-like_N_sf"/>
</dbReference>
<feature type="region of interest" description="Disordered" evidence="5">
    <location>
        <begin position="846"/>
        <end position="1009"/>
    </location>
</feature>
<feature type="compositionally biased region" description="Basic and acidic residues" evidence="5">
    <location>
        <begin position="674"/>
        <end position="687"/>
    </location>
</feature>
<dbReference type="PANTHER" id="PTHR12709">
    <property type="entry name" value="DNA-DIRECTED RNA POLYMERASE II, III"/>
    <property type="match status" value="1"/>
</dbReference>
<dbReference type="InParanoid" id="A0A067R3D0"/>
<keyword evidence="4" id="KW-0539">Nucleus</keyword>
<feature type="compositionally biased region" description="Polar residues" evidence="5">
    <location>
        <begin position="891"/>
        <end position="904"/>
    </location>
</feature>
<feature type="compositionally biased region" description="Polar residues" evidence="5">
    <location>
        <begin position="1048"/>
        <end position="1057"/>
    </location>
</feature>
<feature type="region of interest" description="Disordered" evidence="5">
    <location>
        <begin position="742"/>
        <end position="815"/>
    </location>
</feature>
<dbReference type="PANTHER" id="PTHR12709:SF5">
    <property type="entry name" value="DNA-DIRECTED RNA POLYMERASE I SUBUNIT RPA43"/>
    <property type="match status" value="1"/>
</dbReference>
<gene>
    <name evidence="7" type="ORF">L798_13400</name>
</gene>
<dbReference type="Gene3D" id="2.40.50.1060">
    <property type="match status" value="1"/>
</dbReference>
<evidence type="ECO:0000256" key="5">
    <source>
        <dbReference type="SAM" id="MobiDB-lite"/>
    </source>
</evidence>
<feature type="compositionally biased region" description="Basic residues" evidence="5">
    <location>
        <begin position="708"/>
        <end position="721"/>
    </location>
</feature>
<feature type="compositionally biased region" description="Basic and acidic residues" evidence="5">
    <location>
        <begin position="606"/>
        <end position="628"/>
    </location>
</feature>
<feature type="compositionally biased region" description="Basic residues" evidence="5">
    <location>
        <begin position="1065"/>
        <end position="1080"/>
    </location>
</feature>
<dbReference type="eggNOG" id="KOG4134">
    <property type="taxonomic scope" value="Eukaryota"/>
</dbReference>
<feature type="compositionally biased region" description="Low complexity" evidence="5">
    <location>
        <begin position="773"/>
        <end position="787"/>
    </location>
</feature>